<evidence type="ECO:0000259" key="2">
    <source>
        <dbReference type="Pfam" id="PF13628"/>
    </source>
</evidence>
<evidence type="ECO:0000256" key="1">
    <source>
        <dbReference type="SAM" id="SignalP"/>
    </source>
</evidence>
<sequence length="204" mass="22069">MALPTLLPVYRRLLPLLMAGGCTLLLHACSPGANSDDPVAAALAQNEKRIDDLDITKKQKQDATFMVNAAADGILNQQLATVALQRAATPSVRNLAQNLLNQYIKMTGELKTLAGRKGITLPEALGAERQEVYKNLSALTGTTFDKKYSAAIVDGQKKAVDSFKDLSEDAYDGDIRGFAAKYLPVLQQQVAQAQQVQDEVEKLP</sequence>
<proteinExistence type="predicted"/>
<dbReference type="Proteomes" id="UP000829925">
    <property type="component" value="Chromosome"/>
</dbReference>
<evidence type="ECO:0000313" key="4">
    <source>
        <dbReference type="Proteomes" id="UP000829925"/>
    </source>
</evidence>
<dbReference type="Pfam" id="PF13628">
    <property type="entry name" value="DUF4142"/>
    <property type="match status" value="1"/>
</dbReference>
<feature type="domain" description="DUF4142" evidence="2">
    <location>
        <begin position="61"/>
        <end position="195"/>
    </location>
</feature>
<keyword evidence="1" id="KW-0732">Signal</keyword>
<gene>
    <name evidence="3" type="ORF">MUN82_16995</name>
</gene>
<evidence type="ECO:0000313" key="3">
    <source>
        <dbReference type="EMBL" id="UOR04633.1"/>
    </source>
</evidence>
<dbReference type="AlphaFoldDB" id="A0A8T9SV81"/>
<dbReference type="Gene3D" id="1.20.1260.10">
    <property type="match status" value="1"/>
</dbReference>
<feature type="signal peptide" evidence="1">
    <location>
        <begin position="1"/>
        <end position="28"/>
    </location>
</feature>
<dbReference type="PANTHER" id="PTHR38593:SF1">
    <property type="entry name" value="BLR2558 PROTEIN"/>
    <property type="match status" value="1"/>
</dbReference>
<dbReference type="EMBL" id="CP095053">
    <property type="protein sequence ID" value="UOR04633.1"/>
    <property type="molecule type" value="Genomic_DNA"/>
</dbReference>
<name>A0A8T9SV81_9BACT</name>
<dbReference type="PANTHER" id="PTHR38593">
    <property type="entry name" value="BLR2558 PROTEIN"/>
    <property type="match status" value="1"/>
</dbReference>
<keyword evidence="4" id="KW-1185">Reference proteome</keyword>
<organism evidence="3 4">
    <name type="scientific">Hymenobacter aerilatus</name>
    <dbReference type="NCBI Taxonomy" id="2932251"/>
    <lineage>
        <taxon>Bacteria</taxon>
        <taxon>Pseudomonadati</taxon>
        <taxon>Bacteroidota</taxon>
        <taxon>Cytophagia</taxon>
        <taxon>Cytophagales</taxon>
        <taxon>Hymenobacteraceae</taxon>
        <taxon>Hymenobacter</taxon>
    </lineage>
</organism>
<feature type="chain" id="PRO_5035764192" evidence="1">
    <location>
        <begin position="29"/>
        <end position="204"/>
    </location>
</feature>
<dbReference type="InterPro" id="IPR025419">
    <property type="entry name" value="DUF4142"/>
</dbReference>
<accession>A0A8T9SV81</accession>
<dbReference type="RefSeq" id="WP_245092390.1">
    <property type="nucleotide sequence ID" value="NZ_CP095053.1"/>
</dbReference>
<reference evidence="3 4" key="1">
    <citation type="submission" date="2022-04" db="EMBL/GenBank/DDBJ databases">
        <title>Hymenobacter sp. isolated from the air.</title>
        <authorList>
            <person name="Won M."/>
            <person name="Lee C.-M."/>
            <person name="Woen H.-Y."/>
            <person name="Kwon S.-W."/>
        </authorList>
    </citation>
    <scope>NUCLEOTIDE SEQUENCE [LARGE SCALE GENOMIC DNA]</scope>
    <source>
        <strain evidence="4">5413 J-13</strain>
    </source>
</reference>
<dbReference type="InterPro" id="IPR012347">
    <property type="entry name" value="Ferritin-like"/>
</dbReference>
<dbReference type="KEGG" id="haei:MUN82_16995"/>
<protein>
    <submittedName>
        <fullName evidence="3">DUF4142 domain-containing protein</fullName>
    </submittedName>
</protein>